<accession>A0A2P2Q858</accession>
<dbReference type="EMBL" id="GGEC01082677">
    <property type="protein sequence ID" value="MBX63161.1"/>
    <property type="molecule type" value="Transcribed_RNA"/>
</dbReference>
<evidence type="ECO:0000313" key="1">
    <source>
        <dbReference type="EMBL" id="MBX63161.1"/>
    </source>
</evidence>
<protein>
    <submittedName>
        <fullName evidence="1">Uncharacterized protein</fullName>
    </submittedName>
</protein>
<dbReference type="AlphaFoldDB" id="A0A2P2Q858"/>
<reference evidence="1" key="1">
    <citation type="submission" date="2018-02" db="EMBL/GenBank/DDBJ databases">
        <title>Rhizophora mucronata_Transcriptome.</title>
        <authorList>
            <person name="Meera S.P."/>
            <person name="Sreeshan A."/>
            <person name="Augustine A."/>
        </authorList>
    </citation>
    <scope>NUCLEOTIDE SEQUENCE</scope>
    <source>
        <tissue evidence="1">Leaf</tissue>
    </source>
</reference>
<sequence length="28" mass="3326">MMDTFTHTRIQMCKGLIPYKLNGRDQIN</sequence>
<name>A0A2P2Q858_RHIMU</name>
<proteinExistence type="predicted"/>
<organism evidence="1">
    <name type="scientific">Rhizophora mucronata</name>
    <name type="common">Asiatic mangrove</name>
    <dbReference type="NCBI Taxonomy" id="61149"/>
    <lineage>
        <taxon>Eukaryota</taxon>
        <taxon>Viridiplantae</taxon>
        <taxon>Streptophyta</taxon>
        <taxon>Embryophyta</taxon>
        <taxon>Tracheophyta</taxon>
        <taxon>Spermatophyta</taxon>
        <taxon>Magnoliopsida</taxon>
        <taxon>eudicotyledons</taxon>
        <taxon>Gunneridae</taxon>
        <taxon>Pentapetalae</taxon>
        <taxon>rosids</taxon>
        <taxon>fabids</taxon>
        <taxon>Malpighiales</taxon>
        <taxon>Rhizophoraceae</taxon>
        <taxon>Rhizophora</taxon>
    </lineage>
</organism>